<dbReference type="GO" id="GO:0000462">
    <property type="term" value="P:maturation of SSU-rRNA from tricistronic rRNA transcript (SSU-rRNA, 5.8S rRNA, LSU-rRNA)"/>
    <property type="evidence" value="ECO:0007669"/>
    <property type="project" value="TreeGrafter"/>
</dbReference>
<dbReference type="STRING" id="1408157.A0A1J7JKR8"/>
<dbReference type="FunCoup" id="A0A1J7JKR8">
    <property type="interactions" value="187"/>
</dbReference>
<dbReference type="InterPro" id="IPR053030">
    <property type="entry name" value="Ribosomal_biogenesis_FAF1-like"/>
</dbReference>
<feature type="region of interest" description="Disordered" evidence="1">
    <location>
        <begin position="1"/>
        <end position="20"/>
    </location>
</feature>
<dbReference type="PANTHER" id="PTHR28096:SF1">
    <property type="entry name" value="PROTEIN FAF1"/>
    <property type="match status" value="1"/>
</dbReference>
<dbReference type="AlphaFoldDB" id="A0A1J7JKR8"/>
<evidence type="ECO:0000313" key="2">
    <source>
        <dbReference type="EMBL" id="OIW33977.1"/>
    </source>
</evidence>
<organism evidence="2 3">
    <name type="scientific">Coniochaeta ligniaria NRRL 30616</name>
    <dbReference type="NCBI Taxonomy" id="1408157"/>
    <lineage>
        <taxon>Eukaryota</taxon>
        <taxon>Fungi</taxon>
        <taxon>Dikarya</taxon>
        <taxon>Ascomycota</taxon>
        <taxon>Pezizomycotina</taxon>
        <taxon>Sordariomycetes</taxon>
        <taxon>Sordariomycetidae</taxon>
        <taxon>Coniochaetales</taxon>
        <taxon>Coniochaetaceae</taxon>
        <taxon>Coniochaeta</taxon>
    </lineage>
</organism>
<dbReference type="EMBL" id="KV875094">
    <property type="protein sequence ID" value="OIW33977.1"/>
    <property type="molecule type" value="Genomic_DNA"/>
</dbReference>
<dbReference type="PANTHER" id="PTHR28096">
    <property type="entry name" value="PROTEIN FAF1"/>
    <property type="match status" value="1"/>
</dbReference>
<keyword evidence="3" id="KW-1185">Reference proteome</keyword>
<name>A0A1J7JKR8_9PEZI</name>
<dbReference type="InParanoid" id="A0A1J7JKR8"/>
<feature type="region of interest" description="Disordered" evidence="1">
    <location>
        <begin position="38"/>
        <end position="152"/>
    </location>
</feature>
<dbReference type="GO" id="GO:0005730">
    <property type="term" value="C:nucleolus"/>
    <property type="evidence" value="ECO:0007669"/>
    <property type="project" value="TreeGrafter"/>
</dbReference>
<accession>A0A1J7JKR8</accession>
<dbReference type="Proteomes" id="UP000182658">
    <property type="component" value="Unassembled WGS sequence"/>
</dbReference>
<reference evidence="2 3" key="1">
    <citation type="submission" date="2016-10" db="EMBL/GenBank/DDBJ databases">
        <title>Draft genome sequence of Coniochaeta ligniaria NRRL30616, a lignocellulolytic fungus for bioabatement of inhibitors in plant biomass hydrolysates.</title>
        <authorList>
            <consortium name="DOE Joint Genome Institute"/>
            <person name="Jimenez D.J."/>
            <person name="Hector R.E."/>
            <person name="Riley R."/>
            <person name="Sun H."/>
            <person name="Grigoriev I.V."/>
            <person name="Van Elsas J.D."/>
            <person name="Nichols N.N."/>
        </authorList>
    </citation>
    <scope>NUCLEOTIDE SEQUENCE [LARGE SCALE GENOMIC DNA]</scope>
    <source>
        <strain evidence="2 3">NRRL 30616</strain>
    </source>
</reference>
<feature type="compositionally biased region" description="Gly residues" evidence="1">
    <location>
        <begin position="302"/>
        <end position="317"/>
    </location>
</feature>
<feature type="region of interest" description="Disordered" evidence="1">
    <location>
        <begin position="235"/>
        <end position="323"/>
    </location>
</feature>
<gene>
    <name evidence="2" type="ORF">CONLIGDRAFT_696725</name>
</gene>
<feature type="compositionally biased region" description="Basic residues" evidence="1">
    <location>
        <begin position="1"/>
        <end position="10"/>
    </location>
</feature>
<dbReference type="OrthoDB" id="5556956at2759"/>
<proteinExistence type="predicted"/>
<protein>
    <recommendedName>
        <fullName evidence="4">Protein FAF1</fullName>
    </recommendedName>
</protein>
<feature type="compositionally biased region" description="Low complexity" evidence="1">
    <location>
        <begin position="122"/>
        <end position="139"/>
    </location>
</feature>
<feature type="compositionally biased region" description="Basic and acidic residues" evidence="1">
    <location>
        <begin position="236"/>
        <end position="260"/>
    </location>
</feature>
<evidence type="ECO:0000256" key="1">
    <source>
        <dbReference type="SAM" id="MobiDB-lite"/>
    </source>
</evidence>
<sequence length="323" mass="34986">MSKVLGKRKARATEEKSPVELEDAQEIFRRHFEAQFKPLAIAPIRPPPTVEAEDDEDPGSEAEDSEWEGISEDEDGANRQVLQSHRQTADIATDNGVEVVDHATSQKPIASMSKSELKKFMSSRPPTSETPSLPTTKPSAPTTQEEDAPSLLANDLALQRLLSESSLLSKAMPNPMFYPSNSTGQAIDPSARPFAAGKLRLATADLRLRALGSKESLFTQKKMPMGMRRGINAAVKGREEKRRREAKENGIVLEREERKETKRRRGGGGGDVDLPAVGKLRGAQLTLSKRDIASIQNSGSRGSRGGRGGRGGGGGGRGGKKRR</sequence>
<feature type="compositionally biased region" description="Acidic residues" evidence="1">
    <location>
        <begin position="51"/>
        <end position="75"/>
    </location>
</feature>
<evidence type="ECO:0000313" key="3">
    <source>
        <dbReference type="Proteomes" id="UP000182658"/>
    </source>
</evidence>
<evidence type="ECO:0008006" key="4">
    <source>
        <dbReference type="Google" id="ProtNLM"/>
    </source>
</evidence>
<feature type="compositionally biased region" description="Polar residues" evidence="1">
    <location>
        <begin position="103"/>
        <end position="114"/>
    </location>
</feature>